<organism evidence="1 2">
    <name type="scientific">Vibrio ostreae</name>
    <dbReference type="NCBI Taxonomy" id="2841925"/>
    <lineage>
        <taxon>Bacteria</taxon>
        <taxon>Pseudomonadati</taxon>
        <taxon>Pseudomonadota</taxon>
        <taxon>Gammaproteobacteria</taxon>
        <taxon>Vibrionales</taxon>
        <taxon>Vibrionaceae</taxon>
        <taxon>Vibrio</taxon>
    </lineage>
</organism>
<protein>
    <submittedName>
        <fullName evidence="1">Beta-phosphoglucomutase family hydrolase</fullName>
    </submittedName>
</protein>
<dbReference type="InterPro" id="IPR006439">
    <property type="entry name" value="HAD-SF_hydro_IA"/>
</dbReference>
<dbReference type="Proteomes" id="UP000694232">
    <property type="component" value="Chromosome 2"/>
</dbReference>
<reference evidence="1" key="1">
    <citation type="submission" date="2021-06" db="EMBL/GenBank/DDBJ databases">
        <title>Vibrio nov. sp., novel gut bacterium isolated from Yellow Sea oyster.</title>
        <authorList>
            <person name="Muhammad N."/>
            <person name="Nguyen T.H."/>
            <person name="Lee Y.-J."/>
            <person name="Ko J."/>
            <person name="Kim S.-G."/>
        </authorList>
    </citation>
    <scope>NUCLEOTIDE SEQUENCE</scope>
    <source>
        <strain evidence="1">OG9-811</strain>
    </source>
</reference>
<sequence length="198" mass="21926">MNLERYKGLIFDMDGTLIDTMPAHIEAWRTTAEFFDFPFDGDWLHSMGGMPSYKIVGEINRKFGLALEPMAVAEHKMRAFAEIDDSGALIADTYAVFQDYLGSKKIAIGTGSQRISAEKLLNRVGVLDKLDAVVTATEVKNHKPHPETFLRACELIGLQPSECVVFEDTHLGKQAAHAGGMDCIMVTEQGLQFHPLPQ</sequence>
<dbReference type="GO" id="GO:0050308">
    <property type="term" value="F:sugar-phosphatase activity"/>
    <property type="evidence" value="ECO:0007669"/>
    <property type="project" value="TreeGrafter"/>
</dbReference>
<dbReference type="InterPro" id="IPR051806">
    <property type="entry name" value="HAD-like_SPP"/>
</dbReference>
<dbReference type="NCBIfam" id="TIGR02009">
    <property type="entry name" value="PGMB-YQAB-SF"/>
    <property type="match status" value="1"/>
</dbReference>
<evidence type="ECO:0000313" key="2">
    <source>
        <dbReference type="Proteomes" id="UP000694232"/>
    </source>
</evidence>
<dbReference type="CDD" id="cd07505">
    <property type="entry name" value="HAD_BPGM-like"/>
    <property type="match status" value="1"/>
</dbReference>
<proteinExistence type="predicted"/>
<dbReference type="InterPro" id="IPR010976">
    <property type="entry name" value="B-phosphoglucomutase_hydrolase"/>
</dbReference>
<dbReference type="AlphaFoldDB" id="A0A975U738"/>
<dbReference type="SFLD" id="SFLDS00003">
    <property type="entry name" value="Haloacid_Dehalogenase"/>
    <property type="match status" value="1"/>
</dbReference>
<keyword evidence="1" id="KW-0378">Hydrolase</keyword>
<evidence type="ECO:0000313" key="1">
    <source>
        <dbReference type="EMBL" id="QXO16343.1"/>
    </source>
</evidence>
<name>A0A975U738_9VIBR</name>
<dbReference type="NCBIfam" id="TIGR01509">
    <property type="entry name" value="HAD-SF-IA-v3"/>
    <property type="match status" value="1"/>
</dbReference>
<keyword evidence="2" id="KW-1185">Reference proteome</keyword>
<accession>A0A975U738</accession>
<dbReference type="PANTHER" id="PTHR43481:SF4">
    <property type="entry name" value="GLYCEROL-1-PHOSPHATE PHOSPHOHYDROLASE 1-RELATED"/>
    <property type="match status" value="1"/>
</dbReference>
<gene>
    <name evidence="1" type="ORF">KNV97_02190</name>
</gene>
<dbReference type="EMBL" id="CP076642">
    <property type="protein sequence ID" value="QXO16343.1"/>
    <property type="molecule type" value="Genomic_DNA"/>
</dbReference>
<dbReference type="KEGG" id="vos:KNV97_02190"/>
<dbReference type="PANTHER" id="PTHR43481">
    <property type="entry name" value="FRUCTOSE-1-PHOSPHATE PHOSPHATASE"/>
    <property type="match status" value="1"/>
</dbReference>
<dbReference type="Pfam" id="PF00702">
    <property type="entry name" value="Hydrolase"/>
    <property type="match status" value="1"/>
</dbReference>
<dbReference type="SFLD" id="SFLDG01129">
    <property type="entry name" value="C1.5:_HAD__Beta-PGM__Phosphata"/>
    <property type="match status" value="1"/>
</dbReference>
<dbReference type="RefSeq" id="WP_218562015.1">
    <property type="nucleotide sequence ID" value="NZ_CP076642.1"/>
</dbReference>